<dbReference type="SUPFAM" id="SSF48371">
    <property type="entry name" value="ARM repeat"/>
    <property type="match status" value="1"/>
</dbReference>
<dbReference type="Gene3D" id="1.25.40.180">
    <property type="match status" value="1"/>
</dbReference>
<dbReference type="InterPro" id="IPR003890">
    <property type="entry name" value="MIF4G-like_typ-3"/>
</dbReference>
<proteinExistence type="predicted"/>
<evidence type="ECO:0000256" key="3">
    <source>
        <dbReference type="ARBA" id="ARBA00022845"/>
    </source>
</evidence>
<dbReference type="SMART" id="SM00543">
    <property type="entry name" value="MIF4G"/>
    <property type="match status" value="1"/>
</dbReference>
<dbReference type="PANTHER" id="PTHR23254:SF15">
    <property type="entry name" value="POLYADENYLATE-BINDING PROTEIN-INTERACTING PROTEIN 1"/>
    <property type="match status" value="1"/>
</dbReference>
<keyword evidence="7" id="KW-1185">Reference proteome</keyword>
<feature type="compositionally biased region" description="Basic and acidic residues" evidence="4">
    <location>
        <begin position="106"/>
        <end position="137"/>
    </location>
</feature>
<feature type="compositionally biased region" description="Polar residues" evidence="4">
    <location>
        <begin position="63"/>
        <end position="72"/>
    </location>
</feature>
<dbReference type="EMBL" id="RCHS01001332">
    <property type="protein sequence ID" value="RMX54056.1"/>
    <property type="molecule type" value="Genomic_DNA"/>
</dbReference>
<keyword evidence="3" id="KW-0810">Translation regulation</keyword>
<dbReference type="GO" id="GO:0008494">
    <property type="term" value="F:translation activator activity"/>
    <property type="evidence" value="ECO:0007669"/>
    <property type="project" value="TreeGrafter"/>
</dbReference>
<dbReference type="STRING" id="46731.A0A3M6UK70"/>
<evidence type="ECO:0000313" key="7">
    <source>
        <dbReference type="Proteomes" id="UP000275408"/>
    </source>
</evidence>
<dbReference type="InterPro" id="IPR051367">
    <property type="entry name" value="mRNA_TranslReg/HistoneTransl"/>
</dbReference>
<dbReference type="Proteomes" id="UP000275408">
    <property type="component" value="Unassembled WGS sequence"/>
</dbReference>
<evidence type="ECO:0000259" key="5">
    <source>
        <dbReference type="SMART" id="SM00543"/>
    </source>
</evidence>
<sequence>MPGKKTITSKDYTTPLRRPGEKREDLNTQENEKETPSLSTETEKGASLAVAQVLSNEKDSEENTNPVTVSQETNEKPVEDVPPDPVLIDTGKDKEDTTTKLLISQESKEIPACKAEKVEKPLDEKEEETKLPQESDVHSNATKETAETNEHNKESDQKEQTVTNHDKTSLTETTSKITNLSPFAKEFVPKASLNLISVVKAPEFVPASVRPQSDRPPLLQRINDTPENELMNCVKDVLFGLTQSPGELNDFFKTLVDQMKKCMGTVNSLKEVVELIFEYSITEPNFQYIAAKLCNMLSKEDTIILESGEKFRSVLMNRCRDEHKNREDALKNPQTLTKLLGFAMFEAELFCNYRPLGESEPLKVFHRGLLEMLSTLLQNHTEECLKCIGKILKMTGYLLDDPRFMVKDSERKQNVDKVFSDVEQLLKESTLSESSKVLLSQVIKLRASSWSSSPAVGASETSFDFPPDNGYSFPYYGLGLEELSIDDDLIPVINPEQWSDYFDDGEDDNELQDAYKYYFPEQFEGDFDPEDGGYYIEDDPEFDDEIDQEYEKFLQEQGGS</sequence>
<reference evidence="6 7" key="1">
    <citation type="journal article" date="2018" name="Sci. Rep.">
        <title>Comparative analysis of the Pocillopora damicornis genome highlights role of immune system in coral evolution.</title>
        <authorList>
            <person name="Cunning R."/>
            <person name="Bay R.A."/>
            <person name="Gillette P."/>
            <person name="Baker A.C."/>
            <person name="Traylor-Knowles N."/>
        </authorList>
    </citation>
    <scope>NUCLEOTIDE SEQUENCE [LARGE SCALE GENOMIC DNA]</scope>
    <source>
        <strain evidence="6">RSMAS</strain>
        <tissue evidence="6">Whole animal</tissue>
    </source>
</reference>
<comment type="subcellular location">
    <subcellularLocation>
        <location evidence="1">Cytoplasm</location>
    </subcellularLocation>
</comment>
<gene>
    <name evidence="6" type="ORF">pdam_00013154</name>
</gene>
<dbReference type="Pfam" id="PF02854">
    <property type="entry name" value="MIF4G"/>
    <property type="match status" value="1"/>
</dbReference>
<evidence type="ECO:0000256" key="2">
    <source>
        <dbReference type="ARBA" id="ARBA00022490"/>
    </source>
</evidence>
<dbReference type="GO" id="GO:0003723">
    <property type="term" value="F:RNA binding"/>
    <property type="evidence" value="ECO:0007669"/>
    <property type="project" value="InterPro"/>
</dbReference>
<name>A0A3M6UK70_POCDA</name>
<evidence type="ECO:0000313" key="6">
    <source>
        <dbReference type="EMBL" id="RMX54056.1"/>
    </source>
</evidence>
<protein>
    <recommendedName>
        <fullName evidence="5">MIF4G domain-containing protein</fullName>
    </recommendedName>
</protein>
<accession>A0A3M6UK70</accession>
<feature type="region of interest" description="Disordered" evidence="4">
    <location>
        <begin position="1"/>
        <end position="173"/>
    </location>
</feature>
<dbReference type="OrthoDB" id="5971158at2759"/>
<dbReference type="GO" id="GO:0005737">
    <property type="term" value="C:cytoplasm"/>
    <property type="evidence" value="ECO:0007669"/>
    <property type="project" value="UniProtKB-SubCell"/>
</dbReference>
<dbReference type="AlphaFoldDB" id="A0A3M6UK70"/>
<keyword evidence="2" id="KW-0963">Cytoplasm</keyword>
<feature type="compositionally biased region" description="Basic and acidic residues" evidence="4">
    <location>
        <begin position="18"/>
        <end position="35"/>
    </location>
</feature>
<organism evidence="6 7">
    <name type="scientific">Pocillopora damicornis</name>
    <name type="common">Cauliflower coral</name>
    <name type="synonym">Millepora damicornis</name>
    <dbReference type="NCBI Taxonomy" id="46731"/>
    <lineage>
        <taxon>Eukaryota</taxon>
        <taxon>Metazoa</taxon>
        <taxon>Cnidaria</taxon>
        <taxon>Anthozoa</taxon>
        <taxon>Hexacorallia</taxon>
        <taxon>Scleractinia</taxon>
        <taxon>Astrocoeniina</taxon>
        <taxon>Pocilloporidae</taxon>
        <taxon>Pocillopora</taxon>
    </lineage>
</organism>
<feature type="compositionally biased region" description="Basic and acidic residues" evidence="4">
    <location>
        <begin position="144"/>
        <end position="169"/>
    </location>
</feature>
<feature type="domain" description="MIF4G" evidence="5">
    <location>
        <begin position="238"/>
        <end position="449"/>
    </location>
</feature>
<dbReference type="GO" id="GO:0006446">
    <property type="term" value="P:regulation of translational initiation"/>
    <property type="evidence" value="ECO:0007669"/>
    <property type="project" value="TreeGrafter"/>
</dbReference>
<dbReference type="OMA" id="CWTEYEV"/>
<dbReference type="InterPro" id="IPR016024">
    <property type="entry name" value="ARM-type_fold"/>
</dbReference>
<dbReference type="PANTHER" id="PTHR23254">
    <property type="entry name" value="EIF4G DOMAIN PROTEIN"/>
    <property type="match status" value="1"/>
</dbReference>
<evidence type="ECO:0000256" key="4">
    <source>
        <dbReference type="SAM" id="MobiDB-lite"/>
    </source>
</evidence>
<comment type="caution">
    <text evidence="6">The sequence shown here is derived from an EMBL/GenBank/DDBJ whole genome shotgun (WGS) entry which is preliminary data.</text>
</comment>
<evidence type="ECO:0000256" key="1">
    <source>
        <dbReference type="ARBA" id="ARBA00004496"/>
    </source>
</evidence>